<keyword evidence="4 7" id="KW-0812">Transmembrane</keyword>
<name>A0A4R3LFF7_9GAMM</name>
<evidence type="ECO:0000313" key="11">
    <source>
        <dbReference type="Proteomes" id="UP000294599"/>
    </source>
</evidence>
<feature type="transmembrane region" description="Helical" evidence="8">
    <location>
        <begin position="162"/>
        <end position="185"/>
    </location>
</feature>
<reference evidence="10 11" key="1">
    <citation type="submission" date="2019-03" db="EMBL/GenBank/DDBJ databases">
        <title>Genomic Encyclopedia of Type Strains, Phase IV (KMG-IV): sequencing the most valuable type-strain genomes for metagenomic binning, comparative biology and taxonomic classification.</title>
        <authorList>
            <person name="Goeker M."/>
        </authorList>
    </citation>
    <scope>NUCLEOTIDE SEQUENCE [LARGE SCALE GENOMIC DNA]</scope>
    <source>
        <strain evidence="10 11">DSM 21944</strain>
    </source>
</reference>
<dbReference type="PANTHER" id="PTHR42703:SF1">
    <property type="entry name" value="NA(+)_H(+) ANTIPORTER SUBUNIT D1"/>
    <property type="match status" value="1"/>
</dbReference>
<feature type="transmembrane region" description="Helical" evidence="8">
    <location>
        <begin position="6"/>
        <end position="23"/>
    </location>
</feature>
<keyword evidence="5 8" id="KW-1133">Transmembrane helix</keyword>
<feature type="transmembrane region" description="Helical" evidence="8">
    <location>
        <begin position="460"/>
        <end position="480"/>
    </location>
</feature>
<dbReference type="RefSeq" id="WP_132577318.1">
    <property type="nucleotide sequence ID" value="NZ_JBHLWF010000032.1"/>
</dbReference>
<dbReference type="InterPro" id="IPR003918">
    <property type="entry name" value="NADH_UbQ_OxRdtase"/>
</dbReference>
<dbReference type="NCBIfam" id="NF009309">
    <property type="entry name" value="PRK12666.1"/>
    <property type="match status" value="1"/>
</dbReference>
<dbReference type="PANTHER" id="PTHR42703">
    <property type="entry name" value="NADH DEHYDROGENASE"/>
    <property type="match status" value="1"/>
</dbReference>
<evidence type="ECO:0000256" key="7">
    <source>
        <dbReference type="RuleBase" id="RU000320"/>
    </source>
</evidence>
<evidence type="ECO:0000256" key="3">
    <source>
        <dbReference type="ARBA" id="ARBA00022475"/>
    </source>
</evidence>
<evidence type="ECO:0000256" key="1">
    <source>
        <dbReference type="ARBA" id="ARBA00004651"/>
    </source>
</evidence>
<dbReference type="InterPro" id="IPR050586">
    <property type="entry name" value="CPA3_Na-H_Antiporter_D"/>
</dbReference>
<evidence type="ECO:0000256" key="4">
    <source>
        <dbReference type="ARBA" id="ARBA00022692"/>
    </source>
</evidence>
<feature type="transmembrane region" description="Helical" evidence="8">
    <location>
        <begin position="35"/>
        <end position="53"/>
    </location>
</feature>
<dbReference type="GO" id="GO:0042773">
    <property type="term" value="P:ATP synthesis coupled electron transport"/>
    <property type="evidence" value="ECO:0007669"/>
    <property type="project" value="InterPro"/>
</dbReference>
<evidence type="ECO:0000256" key="5">
    <source>
        <dbReference type="ARBA" id="ARBA00022989"/>
    </source>
</evidence>
<dbReference type="GO" id="GO:0008137">
    <property type="term" value="F:NADH dehydrogenase (ubiquinone) activity"/>
    <property type="evidence" value="ECO:0007669"/>
    <property type="project" value="InterPro"/>
</dbReference>
<dbReference type="OrthoDB" id="9768329at2"/>
<dbReference type="Pfam" id="PF00361">
    <property type="entry name" value="Proton_antipo_M"/>
    <property type="match status" value="1"/>
</dbReference>
<evidence type="ECO:0000256" key="6">
    <source>
        <dbReference type="ARBA" id="ARBA00023136"/>
    </source>
</evidence>
<gene>
    <name evidence="10" type="ORF">EDC25_1078</name>
</gene>
<evidence type="ECO:0000256" key="8">
    <source>
        <dbReference type="SAM" id="Phobius"/>
    </source>
</evidence>
<comment type="similarity">
    <text evidence="2">Belongs to the CPA3 antiporters (TC 2.A.63) subunit D family.</text>
</comment>
<feature type="transmembrane region" description="Helical" evidence="8">
    <location>
        <begin position="303"/>
        <end position="323"/>
    </location>
</feature>
<dbReference type="PRINTS" id="PR01437">
    <property type="entry name" value="NUOXDRDTASE4"/>
</dbReference>
<keyword evidence="3" id="KW-1003">Cell membrane</keyword>
<dbReference type="Proteomes" id="UP000294599">
    <property type="component" value="Unassembled WGS sequence"/>
</dbReference>
<accession>A0A4R3LFF7</accession>
<feature type="transmembrane region" description="Helical" evidence="8">
    <location>
        <begin position="364"/>
        <end position="387"/>
    </location>
</feature>
<evidence type="ECO:0000259" key="9">
    <source>
        <dbReference type="Pfam" id="PF00361"/>
    </source>
</evidence>
<comment type="subcellular location">
    <subcellularLocation>
        <location evidence="1">Cell membrane</location>
        <topology evidence="1">Multi-pass membrane protein</topology>
    </subcellularLocation>
    <subcellularLocation>
        <location evidence="7">Membrane</location>
        <topology evidence="7">Multi-pass membrane protein</topology>
    </subcellularLocation>
</comment>
<keyword evidence="6 8" id="KW-0472">Membrane</keyword>
<feature type="transmembrane region" description="Helical" evidence="8">
    <location>
        <begin position="132"/>
        <end position="150"/>
    </location>
</feature>
<keyword evidence="11" id="KW-1185">Reference proteome</keyword>
<sequence>MSTHLPVLLIVWPLLVAGSLLLLERASIKVQRIGAWAGLVVLVALAISLLRQADSGEITVYLLGDWPARLGITLMVDRLSAWMVMVTALLAVPCLLHACGGWDRRAPHFHALFQLQLMGINGAFLTGDIFNLFVFFEILLAASYGLLLSGGRGGRIRVGFHYIAFNIAASTLFLITLGLLYGLLGSLNMAELAVRIGQVTPESRALVQAVAGLLLVVFCAKAALLPLYLWLPGTYGRAPAAVAALFVIMTKVGLYSVLRVYSLWFGDLAGDLQGFAWEWLLPAGIATLMLAALGALSAVRLRILAGYLVLVSAGTLFIAISLARPDAVAAALYYLAHSTFVVASLFMITELVRRHRVTDRMNVVLPILKPLVPGTLFTIAAISVIGLPPLSGFIGKFAMLATVPDEWVGWVWTSVLVSSFFVLVAMVRAGTKLFWDIKPEQADDPARKAKRRTGHWPERVAIIVLLAYGIALTIAAAPAMRYAQAAAGQLAEPSIYVQSVRGQAPQVRGK</sequence>
<protein>
    <submittedName>
        <fullName evidence="10">Multisubunit potassium/proton antiporter PhaD subunit</fullName>
    </submittedName>
</protein>
<dbReference type="GO" id="GO:0005886">
    <property type="term" value="C:plasma membrane"/>
    <property type="evidence" value="ECO:0007669"/>
    <property type="project" value="UniProtKB-SubCell"/>
</dbReference>
<feature type="transmembrane region" description="Helical" evidence="8">
    <location>
        <begin position="205"/>
        <end position="230"/>
    </location>
</feature>
<evidence type="ECO:0000256" key="2">
    <source>
        <dbReference type="ARBA" id="ARBA00005346"/>
    </source>
</evidence>
<comment type="caution">
    <text evidence="10">The sequence shown here is derived from an EMBL/GenBank/DDBJ whole genome shotgun (WGS) entry which is preliminary data.</text>
</comment>
<organism evidence="10 11">
    <name type="scientific">Pseudofulvimonas gallinarii</name>
    <dbReference type="NCBI Taxonomy" id="634155"/>
    <lineage>
        <taxon>Bacteria</taxon>
        <taxon>Pseudomonadati</taxon>
        <taxon>Pseudomonadota</taxon>
        <taxon>Gammaproteobacteria</taxon>
        <taxon>Lysobacterales</taxon>
        <taxon>Rhodanobacteraceae</taxon>
        <taxon>Pseudofulvimonas</taxon>
    </lineage>
</organism>
<feature type="transmembrane region" description="Helical" evidence="8">
    <location>
        <begin position="329"/>
        <end position="352"/>
    </location>
</feature>
<evidence type="ECO:0000313" key="10">
    <source>
        <dbReference type="EMBL" id="TCS98813.1"/>
    </source>
</evidence>
<feature type="transmembrane region" description="Helical" evidence="8">
    <location>
        <begin position="407"/>
        <end position="427"/>
    </location>
</feature>
<dbReference type="EMBL" id="SMAF01000007">
    <property type="protein sequence ID" value="TCS98813.1"/>
    <property type="molecule type" value="Genomic_DNA"/>
</dbReference>
<feature type="transmembrane region" description="Helical" evidence="8">
    <location>
        <begin position="79"/>
        <end position="96"/>
    </location>
</feature>
<feature type="transmembrane region" description="Helical" evidence="8">
    <location>
        <begin position="276"/>
        <end position="296"/>
    </location>
</feature>
<feature type="transmembrane region" description="Helical" evidence="8">
    <location>
        <begin position="242"/>
        <end position="264"/>
    </location>
</feature>
<dbReference type="InterPro" id="IPR001750">
    <property type="entry name" value="ND/Mrp_TM"/>
</dbReference>
<dbReference type="AlphaFoldDB" id="A0A4R3LFF7"/>
<proteinExistence type="inferred from homology"/>
<feature type="domain" description="NADH:quinone oxidoreductase/Mrp antiporter transmembrane" evidence="9">
    <location>
        <begin position="128"/>
        <end position="421"/>
    </location>
</feature>